<dbReference type="Proteomes" id="UP000789570">
    <property type="component" value="Unassembled WGS sequence"/>
</dbReference>
<protein>
    <submittedName>
        <fullName evidence="1">2397_t:CDS:1</fullName>
    </submittedName>
</protein>
<comment type="caution">
    <text evidence="1">The sequence shown here is derived from an EMBL/GenBank/DDBJ whole genome shotgun (WGS) entry which is preliminary data.</text>
</comment>
<evidence type="ECO:0000313" key="2">
    <source>
        <dbReference type="Proteomes" id="UP000789570"/>
    </source>
</evidence>
<gene>
    <name evidence="1" type="ORF">FCALED_LOCUS14586</name>
</gene>
<accession>A0A9N9I843</accession>
<dbReference type="AlphaFoldDB" id="A0A9N9I843"/>
<keyword evidence="2" id="KW-1185">Reference proteome</keyword>
<organism evidence="1 2">
    <name type="scientific">Funneliformis caledonium</name>
    <dbReference type="NCBI Taxonomy" id="1117310"/>
    <lineage>
        <taxon>Eukaryota</taxon>
        <taxon>Fungi</taxon>
        <taxon>Fungi incertae sedis</taxon>
        <taxon>Mucoromycota</taxon>
        <taxon>Glomeromycotina</taxon>
        <taxon>Glomeromycetes</taxon>
        <taxon>Glomerales</taxon>
        <taxon>Glomeraceae</taxon>
        <taxon>Funneliformis</taxon>
    </lineage>
</organism>
<sequence length="315" mass="37319">MKRLRRIFHTYYALFLKLRVRSSKKIQNEENNESSISSDNSSEHIDNVEDVLYDNVSEHINTESVASTEDVLYDNVSEYINTKSITLVIEEELKVKSSNSYISSEITINKNFDEQMQDYQFPYKLLLNTKEEEFFEDYDLLEKESSDFKGFDREYDLYFPNFTSAILFIWITKHMISTSAYEDLFKILTHSEYRKEDLTANICQIRKWQDRLLLVKYSELWQNSPMFGEHEIETNNKVGEFLEYCKQSSTFICRVQSVVVDKTNNNSFKLKIDRILSHENLSNCRSTNNRHTHENGNELWLVKDEVNLVDLANIE</sequence>
<dbReference type="OrthoDB" id="2434494at2759"/>
<reference evidence="1" key="1">
    <citation type="submission" date="2021-06" db="EMBL/GenBank/DDBJ databases">
        <authorList>
            <person name="Kallberg Y."/>
            <person name="Tangrot J."/>
            <person name="Rosling A."/>
        </authorList>
    </citation>
    <scope>NUCLEOTIDE SEQUENCE</scope>
    <source>
        <strain evidence="1">UK204</strain>
    </source>
</reference>
<dbReference type="EMBL" id="CAJVPQ010010914">
    <property type="protein sequence ID" value="CAG8724668.1"/>
    <property type="molecule type" value="Genomic_DNA"/>
</dbReference>
<name>A0A9N9I843_9GLOM</name>
<evidence type="ECO:0000313" key="1">
    <source>
        <dbReference type="EMBL" id="CAG8724668.1"/>
    </source>
</evidence>
<proteinExistence type="predicted"/>